<reference evidence="1 2" key="1">
    <citation type="journal article" date="2022" name="G3 (Bethesda)">
        <title>Whole-genome sequence and methylome profiling of the almond [Prunus dulcis (Mill.) D.A. Webb] cultivar 'Nonpareil'.</title>
        <authorList>
            <person name="D'Amico-Willman K.M."/>
            <person name="Ouma W.Z."/>
            <person name="Meulia T."/>
            <person name="Sideli G.M."/>
            <person name="Gradziel T.M."/>
            <person name="Fresnedo-Ramirez J."/>
        </authorList>
    </citation>
    <scope>NUCLEOTIDE SEQUENCE [LARGE SCALE GENOMIC DNA]</scope>
    <source>
        <strain evidence="1">Clone GOH B32 T37-40</strain>
    </source>
</reference>
<gene>
    <name evidence="1" type="ORF">L3X38_013340</name>
</gene>
<proteinExistence type="predicted"/>
<evidence type="ECO:0000313" key="2">
    <source>
        <dbReference type="Proteomes" id="UP001054821"/>
    </source>
</evidence>
<protein>
    <submittedName>
        <fullName evidence="1">Uncharacterized protein</fullName>
    </submittedName>
</protein>
<name>A0AAD4WLQ8_PRUDU</name>
<sequence>MPFQDPLCPFVLGGNEKLGHSAGVLHLDDAHPDILVPLKHLLINYFPAHETNRMIHHCIFGFTIPTAMTLVQPRAASPVTVSLSGPLHMLAIGPLRLAQSRFRLGPSRLHPPPGPGCQCFSTSCCSLCWLSPQNWFLLCINSFLGSAANAA</sequence>
<evidence type="ECO:0000313" key="1">
    <source>
        <dbReference type="EMBL" id="KAI5345463.1"/>
    </source>
</evidence>
<comment type="caution">
    <text evidence="1">The sequence shown here is derived from an EMBL/GenBank/DDBJ whole genome shotgun (WGS) entry which is preliminary data.</text>
</comment>
<keyword evidence="2" id="KW-1185">Reference proteome</keyword>
<dbReference type="AlphaFoldDB" id="A0AAD4WLQ8"/>
<accession>A0AAD4WLQ8</accession>
<dbReference type="EMBL" id="JAJFAZ020000002">
    <property type="protein sequence ID" value="KAI5345463.1"/>
    <property type="molecule type" value="Genomic_DNA"/>
</dbReference>
<dbReference type="Proteomes" id="UP001054821">
    <property type="component" value="Chromosome 2"/>
</dbReference>
<organism evidence="1 2">
    <name type="scientific">Prunus dulcis</name>
    <name type="common">Almond</name>
    <name type="synonym">Amygdalus dulcis</name>
    <dbReference type="NCBI Taxonomy" id="3755"/>
    <lineage>
        <taxon>Eukaryota</taxon>
        <taxon>Viridiplantae</taxon>
        <taxon>Streptophyta</taxon>
        <taxon>Embryophyta</taxon>
        <taxon>Tracheophyta</taxon>
        <taxon>Spermatophyta</taxon>
        <taxon>Magnoliopsida</taxon>
        <taxon>eudicotyledons</taxon>
        <taxon>Gunneridae</taxon>
        <taxon>Pentapetalae</taxon>
        <taxon>rosids</taxon>
        <taxon>fabids</taxon>
        <taxon>Rosales</taxon>
        <taxon>Rosaceae</taxon>
        <taxon>Amygdaloideae</taxon>
        <taxon>Amygdaleae</taxon>
        <taxon>Prunus</taxon>
    </lineage>
</organism>